<keyword evidence="2" id="KW-1185">Reference proteome</keyword>
<dbReference type="EMBL" id="JAACJL010000030">
    <property type="protein sequence ID" value="KAF4617440.1"/>
    <property type="molecule type" value="Genomic_DNA"/>
</dbReference>
<gene>
    <name evidence="1" type="ORF">D9613_006353</name>
</gene>
<dbReference type="Proteomes" id="UP000521872">
    <property type="component" value="Unassembled WGS sequence"/>
</dbReference>
<protein>
    <submittedName>
        <fullName evidence="1">Uncharacterized protein</fullName>
    </submittedName>
</protein>
<sequence length="88" mass="9524">MDQTIFMHDSYDARMDWPGMKVALPEKKTSMAVSVSVTTAIVTARVSLATSSTAFSTTTTTNLLIDGGERCDVDFGLVLVDPFFSPVE</sequence>
<evidence type="ECO:0000313" key="1">
    <source>
        <dbReference type="EMBL" id="KAF4617440.1"/>
    </source>
</evidence>
<reference evidence="1 2" key="1">
    <citation type="submission" date="2019-12" db="EMBL/GenBank/DDBJ databases">
        <authorList>
            <person name="Floudas D."/>
            <person name="Bentzer J."/>
            <person name="Ahren D."/>
            <person name="Johansson T."/>
            <person name="Persson P."/>
            <person name="Tunlid A."/>
        </authorList>
    </citation>
    <scope>NUCLEOTIDE SEQUENCE [LARGE SCALE GENOMIC DNA]</scope>
    <source>
        <strain evidence="1 2">CBS 102.39</strain>
    </source>
</reference>
<organism evidence="1 2">
    <name type="scientific">Agrocybe pediades</name>
    <dbReference type="NCBI Taxonomy" id="84607"/>
    <lineage>
        <taxon>Eukaryota</taxon>
        <taxon>Fungi</taxon>
        <taxon>Dikarya</taxon>
        <taxon>Basidiomycota</taxon>
        <taxon>Agaricomycotina</taxon>
        <taxon>Agaricomycetes</taxon>
        <taxon>Agaricomycetidae</taxon>
        <taxon>Agaricales</taxon>
        <taxon>Agaricineae</taxon>
        <taxon>Strophariaceae</taxon>
        <taxon>Agrocybe</taxon>
    </lineage>
</organism>
<dbReference type="AlphaFoldDB" id="A0A8H4QVJ5"/>
<name>A0A8H4QVJ5_9AGAR</name>
<comment type="caution">
    <text evidence="1">The sequence shown here is derived from an EMBL/GenBank/DDBJ whole genome shotgun (WGS) entry which is preliminary data.</text>
</comment>
<proteinExistence type="predicted"/>
<evidence type="ECO:0000313" key="2">
    <source>
        <dbReference type="Proteomes" id="UP000521872"/>
    </source>
</evidence>
<accession>A0A8H4QVJ5</accession>